<evidence type="ECO:0000256" key="1">
    <source>
        <dbReference type="ARBA" id="ARBA00023002"/>
    </source>
</evidence>
<gene>
    <name evidence="2" type="ORF">FJZ00_07700</name>
</gene>
<dbReference type="EMBL" id="VGJX01000414">
    <property type="protein sequence ID" value="MBM3275021.1"/>
    <property type="molecule type" value="Genomic_DNA"/>
</dbReference>
<name>A0A937X2V3_9BACT</name>
<reference evidence="2 3" key="1">
    <citation type="submission" date="2019-03" db="EMBL/GenBank/DDBJ databases">
        <title>Lake Tanganyika Metagenome-Assembled Genomes (MAGs).</title>
        <authorList>
            <person name="Tran P."/>
        </authorList>
    </citation>
    <scope>NUCLEOTIDE SEQUENCE [LARGE SCALE GENOMIC DNA]</scope>
    <source>
        <strain evidence="2">K_DeepCast_65m_m2_236</strain>
    </source>
</reference>
<dbReference type="InterPro" id="IPR036291">
    <property type="entry name" value="NAD(P)-bd_dom_sf"/>
</dbReference>
<dbReference type="SUPFAM" id="SSF51735">
    <property type="entry name" value="NAD(P)-binding Rossmann-fold domains"/>
    <property type="match status" value="1"/>
</dbReference>
<dbReference type="PRINTS" id="PR00081">
    <property type="entry name" value="GDHRDH"/>
</dbReference>
<dbReference type="Gene3D" id="3.40.50.720">
    <property type="entry name" value="NAD(P)-binding Rossmann-like Domain"/>
    <property type="match status" value="1"/>
</dbReference>
<comment type="caution">
    <text evidence="2">The sequence shown here is derived from an EMBL/GenBank/DDBJ whole genome shotgun (WGS) entry which is preliminary data.</text>
</comment>
<proteinExistence type="predicted"/>
<dbReference type="Pfam" id="PF00106">
    <property type="entry name" value="adh_short"/>
    <property type="match status" value="1"/>
</dbReference>
<dbReference type="InterPro" id="IPR002347">
    <property type="entry name" value="SDR_fam"/>
</dbReference>
<organism evidence="2 3">
    <name type="scientific">Candidatus Tanganyikabacteria bacterium</name>
    <dbReference type="NCBI Taxonomy" id="2961651"/>
    <lineage>
        <taxon>Bacteria</taxon>
        <taxon>Bacillati</taxon>
        <taxon>Candidatus Sericytochromatia</taxon>
        <taxon>Candidatus Tanganyikabacteria</taxon>
    </lineage>
</organism>
<protein>
    <submittedName>
        <fullName evidence="2">SDR family oxidoreductase</fullName>
    </submittedName>
</protein>
<evidence type="ECO:0000313" key="3">
    <source>
        <dbReference type="Proteomes" id="UP000703893"/>
    </source>
</evidence>
<keyword evidence="1" id="KW-0560">Oxidoreductase</keyword>
<evidence type="ECO:0000313" key="2">
    <source>
        <dbReference type="EMBL" id="MBM3275021.1"/>
    </source>
</evidence>
<sequence length="131" mass="14769">MPAGARHRHFEAYCQSKLANVLFTQELAERLARTPVTVNSLHPGFVPNTNLVRKFPLGNFALRMLGYVPGFTTPEEGARTIVYLAASPEVATTTGKYFTERRERRVSRHAQDRELQKRLWEVSADLVGLGN</sequence>
<dbReference type="Proteomes" id="UP000703893">
    <property type="component" value="Unassembled WGS sequence"/>
</dbReference>
<dbReference type="PANTHER" id="PTHR43157">
    <property type="entry name" value="PHOSPHATIDYLINOSITOL-GLYCAN BIOSYNTHESIS CLASS F PROTEIN-RELATED"/>
    <property type="match status" value="1"/>
</dbReference>
<dbReference type="PANTHER" id="PTHR43157:SF31">
    <property type="entry name" value="PHOSPHATIDYLINOSITOL-GLYCAN BIOSYNTHESIS CLASS F PROTEIN"/>
    <property type="match status" value="1"/>
</dbReference>
<dbReference type="GO" id="GO:0016491">
    <property type="term" value="F:oxidoreductase activity"/>
    <property type="evidence" value="ECO:0007669"/>
    <property type="project" value="UniProtKB-KW"/>
</dbReference>
<dbReference type="AlphaFoldDB" id="A0A937X2V3"/>
<accession>A0A937X2V3</accession>